<dbReference type="SUPFAM" id="SSF56300">
    <property type="entry name" value="Metallo-dependent phosphatases"/>
    <property type="match status" value="1"/>
</dbReference>
<dbReference type="GO" id="GO:0009166">
    <property type="term" value="P:nucleotide catabolic process"/>
    <property type="evidence" value="ECO:0007669"/>
    <property type="project" value="InterPro"/>
</dbReference>
<evidence type="ECO:0000256" key="1">
    <source>
        <dbReference type="ARBA" id="ARBA00004613"/>
    </source>
</evidence>
<keyword evidence="4" id="KW-0378">Hydrolase</keyword>
<dbReference type="PANTHER" id="PTHR11575:SF24">
    <property type="entry name" value="5'-NUCLEOTIDASE"/>
    <property type="match status" value="1"/>
</dbReference>
<dbReference type="InterPro" id="IPR008334">
    <property type="entry name" value="5'-Nucleotdase_C"/>
</dbReference>
<dbReference type="EMBL" id="MSTI01000103">
    <property type="protein sequence ID" value="OLV17369.1"/>
    <property type="molecule type" value="Genomic_DNA"/>
</dbReference>
<dbReference type="InterPro" id="IPR006179">
    <property type="entry name" value="5_nucleotidase/apyrase"/>
</dbReference>
<proteinExistence type="inferred from homology"/>
<evidence type="ECO:0000256" key="3">
    <source>
        <dbReference type="ARBA" id="ARBA00022729"/>
    </source>
</evidence>
<dbReference type="Gene3D" id="3.60.21.10">
    <property type="match status" value="1"/>
</dbReference>
<dbReference type="GO" id="GO:0008768">
    <property type="term" value="F:UDP-sugar diphosphatase activity"/>
    <property type="evidence" value="ECO:0007669"/>
    <property type="project" value="TreeGrafter"/>
</dbReference>
<dbReference type="GO" id="GO:0005576">
    <property type="term" value="C:extracellular region"/>
    <property type="evidence" value="ECO:0007669"/>
    <property type="project" value="UniProtKB-SubCell"/>
</dbReference>
<evidence type="ECO:0000259" key="5">
    <source>
        <dbReference type="Pfam" id="PF00149"/>
    </source>
</evidence>
<gene>
    <name evidence="7" type="ORF">BOO71_0009091</name>
</gene>
<dbReference type="InterPro" id="IPR036907">
    <property type="entry name" value="5'-Nucleotdase_C_sf"/>
</dbReference>
<dbReference type="PANTHER" id="PTHR11575">
    <property type="entry name" value="5'-NUCLEOTIDASE-RELATED"/>
    <property type="match status" value="1"/>
</dbReference>
<dbReference type="RefSeq" id="WP_075833952.1">
    <property type="nucleotide sequence ID" value="NZ_MSTI01000103.1"/>
</dbReference>
<evidence type="ECO:0000313" key="8">
    <source>
        <dbReference type="Proteomes" id="UP000186607"/>
    </source>
</evidence>
<dbReference type="PROSITE" id="PS51257">
    <property type="entry name" value="PROKAR_LIPOPROTEIN"/>
    <property type="match status" value="1"/>
</dbReference>
<dbReference type="CDD" id="cd07412">
    <property type="entry name" value="MPP_YhcR_N"/>
    <property type="match status" value="1"/>
</dbReference>
<comment type="caution">
    <text evidence="7">The sequence shown here is derived from an EMBL/GenBank/DDBJ whole genome shotgun (WGS) entry which is preliminary data.</text>
</comment>
<dbReference type="GO" id="GO:0030288">
    <property type="term" value="C:outer membrane-bounded periplasmic space"/>
    <property type="evidence" value="ECO:0007669"/>
    <property type="project" value="TreeGrafter"/>
</dbReference>
<dbReference type="PRINTS" id="PR01607">
    <property type="entry name" value="APYRASEFAMLY"/>
</dbReference>
<dbReference type="FunFam" id="3.90.780.10:FF:000004">
    <property type="entry name" value="UDP-sugar hydrolase, putative"/>
    <property type="match status" value="1"/>
</dbReference>
<keyword evidence="3 4" id="KW-0732">Signal</keyword>
<dbReference type="Proteomes" id="UP000186607">
    <property type="component" value="Unassembled WGS sequence"/>
</dbReference>
<reference evidence="7 8" key="1">
    <citation type="submission" date="2017-01" db="EMBL/GenBank/DDBJ databases">
        <title>Genome Analysis of Deinococcus marmoris KOPRI26562.</title>
        <authorList>
            <person name="Kim J.H."/>
            <person name="Oh H.-M."/>
        </authorList>
    </citation>
    <scope>NUCLEOTIDE SEQUENCE [LARGE SCALE GENOMIC DNA]</scope>
    <source>
        <strain evidence="7 8">KOPRI26562</strain>
    </source>
</reference>
<feature type="chain" id="PRO_5011820125" evidence="4">
    <location>
        <begin position="22"/>
        <end position="561"/>
    </location>
</feature>
<name>A0A1U7NWS8_9DEIO</name>
<dbReference type="GO" id="GO:0000166">
    <property type="term" value="F:nucleotide binding"/>
    <property type="evidence" value="ECO:0007669"/>
    <property type="project" value="UniProtKB-KW"/>
</dbReference>
<dbReference type="Pfam" id="PF00149">
    <property type="entry name" value="Metallophos"/>
    <property type="match status" value="1"/>
</dbReference>
<comment type="subcellular location">
    <subcellularLocation>
        <location evidence="1">Secreted</location>
    </subcellularLocation>
</comment>
<sequence length="561" mass="58790">MKRNLFLIGAALTLSSCSMMSKPAEPVTVTVVGLNDFHGNLEATNFSGVMIPDPKDPTKQVRLQAGGIEAIGGYLDQERAKNPNLIFVGAGDVIGASPITSSLLRDEPSTIAMTKLGMKFSSLGNHEFDQGLKELMRMQNGGCDSNDTAKACKFENPYPGAGFKWLGANVVDKTTQKPVFEPYAVQEIGGAKIGFIGAVLQGTPSIVSPDGIKTLDFLDEASSINKYVPELKKMNVDAIVVLIHQGGVAKDGFSEPACGTLTGPIVDIVNKLDPSIRAVVSGHTHQGYNCLVGGRVVIQGDYYGHLLQRLDLTVDKANHKLLSISAANVVMDTRTLPKDPAMTAILTRAKTLTDAVKGTPVGTLAVASISRTNNAAGESALGDVIADSQLAATADKGAVIAFMNPGGIRADLTASAAGNTATFGDLFTVQPFGNTLVVMDLTGAQLKTLLEQQFDNPEAGSSRILQVSKGFAYSYDSTAAKGSRVDAASIKLGGETIDPAKTYRVTMNSFLAGGGDNFVAFKDGTNVLQLPNLVDVDTAVSYVKANAGLAAGAQDRITKTK</sequence>
<dbReference type="GO" id="GO:0008253">
    <property type="term" value="F:5'-nucleotidase activity"/>
    <property type="evidence" value="ECO:0007669"/>
    <property type="project" value="TreeGrafter"/>
</dbReference>
<dbReference type="InterPro" id="IPR004843">
    <property type="entry name" value="Calcineurin-like_PHP"/>
</dbReference>
<feature type="domain" description="Calcineurin-like phosphoesterase" evidence="5">
    <location>
        <begin position="30"/>
        <end position="286"/>
    </location>
</feature>
<dbReference type="InterPro" id="IPR041831">
    <property type="entry name" value="YhcR_MPP"/>
</dbReference>
<feature type="signal peptide" evidence="4">
    <location>
        <begin position="1"/>
        <end position="21"/>
    </location>
</feature>
<dbReference type="Pfam" id="PF02872">
    <property type="entry name" value="5_nucleotid_C"/>
    <property type="match status" value="1"/>
</dbReference>
<organism evidence="7 8">
    <name type="scientific">Deinococcus marmoris</name>
    <dbReference type="NCBI Taxonomy" id="249408"/>
    <lineage>
        <taxon>Bacteria</taxon>
        <taxon>Thermotogati</taxon>
        <taxon>Deinococcota</taxon>
        <taxon>Deinococci</taxon>
        <taxon>Deinococcales</taxon>
        <taxon>Deinococcaceae</taxon>
        <taxon>Deinococcus</taxon>
    </lineage>
</organism>
<feature type="domain" description="5'-Nucleotidase C-terminal" evidence="6">
    <location>
        <begin position="361"/>
        <end position="522"/>
    </location>
</feature>
<comment type="similarity">
    <text evidence="4">Belongs to the 5'-nucleotidase family.</text>
</comment>
<dbReference type="SUPFAM" id="SSF55816">
    <property type="entry name" value="5'-nucleotidase (syn. UDP-sugar hydrolase), C-terminal domain"/>
    <property type="match status" value="1"/>
</dbReference>
<dbReference type="STRING" id="249408.BOO71_0009091"/>
<evidence type="ECO:0000259" key="6">
    <source>
        <dbReference type="Pfam" id="PF02872"/>
    </source>
</evidence>
<evidence type="ECO:0000256" key="4">
    <source>
        <dbReference type="RuleBase" id="RU362119"/>
    </source>
</evidence>
<dbReference type="OrthoDB" id="9801679at2"/>
<evidence type="ECO:0000313" key="7">
    <source>
        <dbReference type="EMBL" id="OLV17369.1"/>
    </source>
</evidence>
<accession>A0A1U7NWS8</accession>
<dbReference type="Gene3D" id="3.90.780.10">
    <property type="entry name" value="5'-Nucleotidase, C-terminal domain"/>
    <property type="match status" value="1"/>
</dbReference>
<keyword evidence="4" id="KW-0547">Nucleotide-binding</keyword>
<keyword evidence="8" id="KW-1185">Reference proteome</keyword>
<dbReference type="AlphaFoldDB" id="A0A1U7NWS8"/>
<dbReference type="InterPro" id="IPR029052">
    <property type="entry name" value="Metallo-depent_PP-like"/>
</dbReference>
<evidence type="ECO:0000256" key="2">
    <source>
        <dbReference type="ARBA" id="ARBA00022525"/>
    </source>
</evidence>
<keyword evidence="2" id="KW-0964">Secreted</keyword>
<protein>
    <submittedName>
        <fullName evidence="7">5'-nucleotidase</fullName>
    </submittedName>
</protein>